<name>A0A6S7HA94_PARCT</name>
<sequence>MAMYTLYALYFAIFAILASVLYLICGRIVARFLEWFARRLFKVEIQVERAQFLALGSIKITTAGTRIEIENIVLQTKWGFPGSRRFFMLCFGHITVTAAKNGARVKDFKDVNEEKKPNPNGGNDVSRNQRLAGIVKFISKYMGIYLHSLDVILTNQPRSKFNIIVQVVKGINIVCQPNERFLDFSARATKCVSSLHQAKEIETDYFQDVTLAEVSLNILLEGSLNPVMSEQILEDLSIKVNPIRISLGDTTGEESKSTKLSKYLPKNFDLIFTEVDLFVCDEEQSKFMLDIKTQKSESDLPSLLSNISLASCQCNYVHDEISHWLALLPLEKREIGSGEKQSFLTTLAKLTKEYSFENNLEVDDMTVCLTENLSNGQDKPVCKAVLASLVTNIQLPAQDAETVGIWLEDNPTVLPSSRKHLWGRVLELGSSSIKCDIELEDSTASKVVMKCDASSLVFEYSQHTKNCLAALLQTGEMYKRLQTRKSGSEIEQSSNNIMSLECDVTVHDINIFCVGKCQDGVDSVLARLDVVSVTKGEDDVQIGAHGCKVARLTEVKKEAYGCATSSDLHHSLLTVTSAVTRLSSKGTTLSLPNIKVDWDIASHMAVHDRISRIIDDSKELKAILADSTKDSEVTDDFMSNVQLEITTEDVAIEMKTSSVNSFGVQFSGVIKLDEGWIAAESPNVDILFDEKTIFQFKAFSLKKTANNSDATSVRNTMEGFESNTNKMWLLDAEIYILFPYRFDFGKSLDKLLIVNKMLKQLYRKPSIGMKDPLYADLWLNLRLLCDEALEWTAREILLDERISEKKKNPGNMLSDKKVDNLYESLREKKSKIYIERSVKLYEADKRTRLCCWEFSDVNLMILADESMNGPDKVVPAIKRIDNERYTCTICLCEQCSIPTKVYFI</sequence>
<dbReference type="InterPro" id="IPR045167">
    <property type="entry name" value="Hobbit"/>
</dbReference>
<accession>A0A6S7HA94</accession>
<proteinExistence type="predicted"/>
<reference evidence="1" key="1">
    <citation type="submission" date="2020-04" db="EMBL/GenBank/DDBJ databases">
        <authorList>
            <person name="Alioto T."/>
            <person name="Alioto T."/>
            <person name="Gomez Garrido J."/>
        </authorList>
    </citation>
    <scope>NUCLEOTIDE SEQUENCE</scope>
    <source>
        <strain evidence="1">A484AB</strain>
    </source>
</reference>
<keyword evidence="2" id="KW-1185">Reference proteome</keyword>
<dbReference type="Proteomes" id="UP001152795">
    <property type="component" value="Unassembled WGS sequence"/>
</dbReference>
<dbReference type="OrthoDB" id="9374669at2759"/>
<protein>
    <submittedName>
        <fullName evidence="1">Uncharacterized protein</fullName>
    </submittedName>
</protein>
<organism evidence="1 2">
    <name type="scientific">Paramuricea clavata</name>
    <name type="common">Red gorgonian</name>
    <name type="synonym">Violescent sea-whip</name>
    <dbReference type="NCBI Taxonomy" id="317549"/>
    <lineage>
        <taxon>Eukaryota</taxon>
        <taxon>Metazoa</taxon>
        <taxon>Cnidaria</taxon>
        <taxon>Anthozoa</taxon>
        <taxon>Octocorallia</taxon>
        <taxon>Malacalcyonacea</taxon>
        <taxon>Plexauridae</taxon>
        <taxon>Paramuricea</taxon>
    </lineage>
</organism>
<evidence type="ECO:0000313" key="1">
    <source>
        <dbReference type="EMBL" id="CAB3993150.1"/>
    </source>
</evidence>
<comment type="caution">
    <text evidence="1">The sequence shown here is derived from an EMBL/GenBank/DDBJ whole genome shotgun (WGS) entry which is preliminary data.</text>
</comment>
<dbReference type="PANTHER" id="PTHR15678:SF6">
    <property type="entry name" value="BRIDGE-LIKE LIPID TRANSFER PROTEIN FAMILY MEMBER 2"/>
    <property type="match status" value="1"/>
</dbReference>
<dbReference type="EMBL" id="CACRXK020002196">
    <property type="protein sequence ID" value="CAB3993150.1"/>
    <property type="molecule type" value="Genomic_DNA"/>
</dbReference>
<evidence type="ECO:0000313" key="2">
    <source>
        <dbReference type="Proteomes" id="UP001152795"/>
    </source>
</evidence>
<dbReference type="PANTHER" id="PTHR15678">
    <property type="entry name" value="ANTIGEN MLAA-22-RELATED"/>
    <property type="match status" value="1"/>
</dbReference>
<dbReference type="AlphaFoldDB" id="A0A6S7HA94"/>
<gene>
    <name evidence="1" type="ORF">PACLA_8A019228</name>
</gene>